<gene>
    <name evidence="4" type="ORF">O0V09_04485</name>
</gene>
<feature type="transmembrane region" description="Helical" evidence="1">
    <location>
        <begin position="477"/>
        <end position="497"/>
    </location>
</feature>
<evidence type="ECO:0000259" key="3">
    <source>
        <dbReference type="Pfam" id="PF14402"/>
    </source>
</evidence>
<evidence type="ECO:0000259" key="2">
    <source>
        <dbReference type="Pfam" id="PF14400"/>
    </source>
</evidence>
<feature type="transmembrane region" description="Helical" evidence="1">
    <location>
        <begin position="6"/>
        <end position="24"/>
    </location>
</feature>
<dbReference type="AlphaFoldDB" id="A0A9J6RJ79"/>
<keyword evidence="1" id="KW-0812">Transmembrane</keyword>
<dbReference type="InterPro" id="IPR025840">
    <property type="entry name" value="7TM_transglut"/>
</dbReference>
<dbReference type="Pfam" id="PF14400">
    <property type="entry name" value="Transglut_i_TM"/>
    <property type="match status" value="1"/>
</dbReference>
<organism evidence="4 5">
    <name type="scientific">Dasania phycosphaerae</name>
    <dbReference type="NCBI Taxonomy" id="2950436"/>
    <lineage>
        <taxon>Bacteria</taxon>
        <taxon>Pseudomonadati</taxon>
        <taxon>Pseudomonadota</taxon>
        <taxon>Gammaproteobacteria</taxon>
        <taxon>Cellvibrionales</taxon>
        <taxon>Spongiibacteraceae</taxon>
        <taxon>Dasania</taxon>
    </lineage>
</organism>
<proteinExistence type="predicted"/>
<protein>
    <submittedName>
        <fullName evidence="4">Inactive transglutaminase family protein</fullName>
    </submittedName>
</protein>
<feature type="domain" description="7 transmembrane helices usually fused to an inactive transglutaminase" evidence="3">
    <location>
        <begin position="263"/>
        <end position="508"/>
    </location>
</feature>
<accession>A0A9J6RJ79</accession>
<keyword evidence="1" id="KW-0472">Membrane</keyword>
<evidence type="ECO:0000313" key="4">
    <source>
        <dbReference type="EMBL" id="MCZ0864442.1"/>
    </source>
</evidence>
<dbReference type="Proteomes" id="UP001069090">
    <property type="component" value="Unassembled WGS sequence"/>
</dbReference>
<dbReference type="InterPro" id="IPR025838">
    <property type="entry name" value="Transglut_i_TM"/>
</dbReference>
<dbReference type="EMBL" id="JAPTGG010000003">
    <property type="protein sequence ID" value="MCZ0864442.1"/>
    <property type="molecule type" value="Genomic_DNA"/>
</dbReference>
<keyword evidence="1" id="KW-1133">Transmembrane helix</keyword>
<feature type="transmembrane region" description="Helical" evidence="1">
    <location>
        <begin position="416"/>
        <end position="435"/>
    </location>
</feature>
<feature type="transmembrane region" description="Helical" evidence="1">
    <location>
        <begin position="447"/>
        <end position="465"/>
    </location>
</feature>
<feature type="transmembrane region" description="Helical" evidence="1">
    <location>
        <begin position="387"/>
        <end position="410"/>
    </location>
</feature>
<reference evidence="4 5" key="1">
    <citation type="submission" date="2022-12" db="EMBL/GenBank/DDBJ databases">
        <title>Dasania phycosphaerae sp. nov., isolated from particulate material of the south coast of Korea.</title>
        <authorList>
            <person name="Jiang Y."/>
        </authorList>
    </citation>
    <scope>NUCLEOTIDE SEQUENCE [LARGE SCALE GENOMIC DNA]</scope>
    <source>
        <strain evidence="4 5">GY-19</strain>
    </source>
</reference>
<evidence type="ECO:0000256" key="1">
    <source>
        <dbReference type="SAM" id="Phobius"/>
    </source>
</evidence>
<evidence type="ECO:0000313" key="5">
    <source>
        <dbReference type="Proteomes" id="UP001069090"/>
    </source>
</evidence>
<name>A0A9J6RJ79_9GAMM</name>
<feature type="transmembrane region" description="Helical" evidence="1">
    <location>
        <begin position="349"/>
        <end position="375"/>
    </location>
</feature>
<feature type="domain" description="Inactive transglutaminase fused to 7 transmembrane helices" evidence="2">
    <location>
        <begin position="24"/>
        <end position="187"/>
    </location>
</feature>
<sequence>MSPRAQVYLLGLLLIIMGLGLMAYKSEMLSMPVKPGEYATVWTVEAKVGFTADGGAVKVSLALPKNQNNMEVIEELFSSSGYGFNIYDNAGHKRAEWTKRMASGKQTLYYKLDVYKRPSGEGLPEFDASKMRAKPNWQGERQEALRNAAASIINNSWQTSSNKESFARQLLKSLNDKSNNDARLIHNNLPDKKTVDIALDLLSLAEIPAHIIRGIYLEDDRNRMSADALVEIFDGEKWIVFSPNTGAKGLPDNFLVWQRGDVSMLDVAGGSRSAVSFSVLANDVPARKVALEQMGGEQAALLDYSIYSLPIEQQSVFKFILLVPIGALIVIFLRVVIGIRTAGTFMPVLLAIAFIQTHLLNGVLIFLLILSIGLFVRSYLSRLDLLLVARIAAVVVIVVCLMSFISIVSFKLGVEQALTITFFPMIIIAWTIEHMSILWEDDGPMEVLIQTAGSLLVAIMCYLAMTNHYIEHWMFNFPELLFTLLGMIIILGHYTGYRMSELLRFRYMRRS</sequence>
<comment type="caution">
    <text evidence="4">The sequence shown here is derived from an EMBL/GenBank/DDBJ whole genome shotgun (WGS) entry which is preliminary data.</text>
</comment>
<dbReference type="Pfam" id="PF14402">
    <property type="entry name" value="7TM_transglut"/>
    <property type="match status" value="1"/>
</dbReference>
<dbReference type="RefSeq" id="WP_258330597.1">
    <property type="nucleotide sequence ID" value="NZ_JAPTGG010000003.1"/>
</dbReference>
<feature type="transmembrane region" description="Helical" evidence="1">
    <location>
        <begin position="316"/>
        <end position="337"/>
    </location>
</feature>
<keyword evidence="5" id="KW-1185">Reference proteome</keyword>